<gene>
    <name evidence="6" type="primary">IFNAR2</name>
</gene>
<dbReference type="KEGG" id="pbi:103063466"/>
<feature type="region of interest" description="Disordered" evidence="1">
    <location>
        <begin position="496"/>
        <end position="538"/>
    </location>
</feature>
<dbReference type="PANTHER" id="PTHR20859">
    <property type="entry name" value="INTERFERON/INTERLEUKIN RECEPTOR"/>
    <property type="match status" value="1"/>
</dbReference>
<evidence type="ECO:0000259" key="4">
    <source>
        <dbReference type="Pfam" id="PF09294"/>
    </source>
</evidence>
<feature type="transmembrane region" description="Helical" evidence="2">
    <location>
        <begin position="295"/>
        <end position="316"/>
    </location>
</feature>
<evidence type="ECO:0000313" key="5">
    <source>
        <dbReference type="Proteomes" id="UP000695026"/>
    </source>
</evidence>
<dbReference type="PANTHER" id="PTHR20859:SF84">
    <property type="entry name" value="INTERFERON ALPHA_BETA RECEPTOR 2"/>
    <property type="match status" value="1"/>
</dbReference>
<accession>A0A9F3QVQ7</accession>
<name>A0A9F3QVQ7_PYTBI</name>
<dbReference type="OrthoDB" id="8947665at2759"/>
<feature type="signal peptide" evidence="3">
    <location>
        <begin position="1"/>
        <end position="29"/>
    </location>
</feature>
<feature type="domain" description="Interferon/interleukin receptor" evidence="4">
    <location>
        <begin position="193"/>
        <end position="285"/>
    </location>
</feature>
<feature type="compositionally biased region" description="Polar residues" evidence="1">
    <location>
        <begin position="504"/>
        <end position="516"/>
    </location>
</feature>
<dbReference type="InterPro" id="IPR050650">
    <property type="entry name" value="Type-II_Cytokine-TF_Rcpt"/>
</dbReference>
<keyword evidence="3" id="KW-0732">Signal</keyword>
<proteinExistence type="predicted"/>
<feature type="chain" id="PRO_5039925337" evidence="3">
    <location>
        <begin position="30"/>
        <end position="538"/>
    </location>
</feature>
<feature type="region of interest" description="Disordered" evidence="1">
    <location>
        <begin position="91"/>
        <end position="112"/>
    </location>
</feature>
<dbReference type="GO" id="GO:0042018">
    <property type="term" value="F:interleukin-22 receptor activity"/>
    <property type="evidence" value="ECO:0007669"/>
    <property type="project" value="TreeGrafter"/>
</dbReference>
<evidence type="ECO:0000313" key="6">
    <source>
        <dbReference type="RefSeq" id="XP_015746518.1"/>
    </source>
</evidence>
<keyword evidence="2" id="KW-0812">Transmembrane</keyword>
<dbReference type="InterPro" id="IPR015373">
    <property type="entry name" value="Interferon/interleukin_rcp_dom"/>
</dbReference>
<keyword evidence="2" id="KW-0472">Membrane</keyword>
<sequence length="538" mass="60729">MVFSMKPLNFCKLVYIIAITSTFSSLVETSGPPLILNMKQPEDFEYILLWKAGNSSRTPACYTVMYKKMRSVGCNLPTVGTELKSAVKGQEQVNSYNSRSQPSQDTGRHVPGELTTCPVLPETHAQSAEMNYVKSSFKIVQECTNITRLFCNLTNEFADICKEYMYIIVKQDTNNGINYSDLLPFNPFFARCLRPPQFNISVCQSCVKVTVKLLPLLLKVYQELYYTITVKTDVLKENRIHNTTKHESFFSVLEDLHPNKNYCIAVDVSTDYNKQCTPTIPKCVMIDSSYTQDHIILSIFIPIIILVLIFISIILYKAGFIFLKRKTRPSVLNIRPNMANLVFESGLEEVDDVQVQESKEQQYSEDEDSESDIESNLNTKCGILNKISNFSPEVGITQKLSIGCSATSNEVIRTLDTTAEKNQNDTDKSSPITQLYPSKVNSTCIAESEHRGCLNVNLNTVMLGILDEKSDFFTTIDHEDIPESCISDAFEPNHFTEMPDGQSFDVQSPLYSWKNPSVSGESESSDSETEFTSGYMRR</sequence>
<keyword evidence="6" id="KW-0675">Receptor</keyword>
<keyword evidence="2" id="KW-1133">Transmembrane helix</keyword>
<dbReference type="AlphaFoldDB" id="A0A9F3QVQ7"/>
<reference evidence="6" key="1">
    <citation type="submission" date="2025-08" db="UniProtKB">
        <authorList>
            <consortium name="RefSeq"/>
        </authorList>
    </citation>
    <scope>IDENTIFICATION</scope>
    <source>
        <tissue evidence="6">Liver</tissue>
    </source>
</reference>
<protein>
    <submittedName>
        <fullName evidence="6">Interferon alpha/beta receptor 2</fullName>
    </submittedName>
</protein>
<dbReference type="Proteomes" id="UP000695026">
    <property type="component" value="Unplaced"/>
</dbReference>
<evidence type="ECO:0000256" key="3">
    <source>
        <dbReference type="SAM" id="SignalP"/>
    </source>
</evidence>
<keyword evidence="5" id="KW-1185">Reference proteome</keyword>
<dbReference type="OMA" id="QVHDSSF"/>
<organism evidence="5 6">
    <name type="scientific">Python bivittatus</name>
    <name type="common">Burmese python</name>
    <name type="synonym">Python molurus bivittatus</name>
    <dbReference type="NCBI Taxonomy" id="176946"/>
    <lineage>
        <taxon>Eukaryota</taxon>
        <taxon>Metazoa</taxon>
        <taxon>Chordata</taxon>
        <taxon>Craniata</taxon>
        <taxon>Vertebrata</taxon>
        <taxon>Euteleostomi</taxon>
        <taxon>Lepidosauria</taxon>
        <taxon>Squamata</taxon>
        <taxon>Bifurcata</taxon>
        <taxon>Unidentata</taxon>
        <taxon>Episquamata</taxon>
        <taxon>Toxicofera</taxon>
        <taxon>Serpentes</taxon>
        <taxon>Henophidia</taxon>
        <taxon>Pythonidae</taxon>
        <taxon>Python</taxon>
    </lineage>
</organism>
<dbReference type="Gene3D" id="2.60.40.10">
    <property type="entry name" value="Immunoglobulins"/>
    <property type="match status" value="2"/>
</dbReference>
<feature type="compositionally biased region" description="Polar residues" evidence="1">
    <location>
        <begin position="91"/>
        <end position="105"/>
    </location>
</feature>
<dbReference type="Pfam" id="PF09294">
    <property type="entry name" value="Interfer-bind"/>
    <property type="match status" value="1"/>
</dbReference>
<evidence type="ECO:0000256" key="1">
    <source>
        <dbReference type="SAM" id="MobiDB-lite"/>
    </source>
</evidence>
<dbReference type="InterPro" id="IPR036116">
    <property type="entry name" value="FN3_sf"/>
</dbReference>
<dbReference type="SUPFAM" id="SSF49265">
    <property type="entry name" value="Fibronectin type III"/>
    <property type="match status" value="1"/>
</dbReference>
<dbReference type="GeneID" id="103063466"/>
<dbReference type="RefSeq" id="XP_015746518.1">
    <property type="nucleotide sequence ID" value="XM_015891032.2"/>
</dbReference>
<dbReference type="InterPro" id="IPR013783">
    <property type="entry name" value="Ig-like_fold"/>
</dbReference>
<evidence type="ECO:0000256" key="2">
    <source>
        <dbReference type="SAM" id="Phobius"/>
    </source>
</evidence>
<dbReference type="GO" id="GO:0005886">
    <property type="term" value="C:plasma membrane"/>
    <property type="evidence" value="ECO:0007669"/>
    <property type="project" value="TreeGrafter"/>
</dbReference>
<dbReference type="CTD" id="3455"/>